<dbReference type="EMBL" id="JAGMVJ010000006">
    <property type="protein sequence ID" value="KAH7089673.1"/>
    <property type="molecule type" value="Genomic_DNA"/>
</dbReference>
<accession>A0A8K0VZY0</accession>
<evidence type="ECO:0000256" key="1">
    <source>
        <dbReference type="SAM" id="SignalP"/>
    </source>
</evidence>
<keyword evidence="1" id="KW-0732">Signal</keyword>
<dbReference type="AlphaFoldDB" id="A0A8K0VZY0"/>
<feature type="signal peptide" evidence="1">
    <location>
        <begin position="1"/>
        <end position="21"/>
    </location>
</feature>
<name>A0A8K0VZY0_9PLEO</name>
<evidence type="ECO:0008006" key="4">
    <source>
        <dbReference type="Google" id="ProtNLM"/>
    </source>
</evidence>
<protein>
    <recommendedName>
        <fullName evidence="4">Secreted protein</fullName>
    </recommendedName>
</protein>
<sequence length="188" mass="20517">MFLQLFAILSVLFSTFLGTISSPITVTVATTSTPTLAAVELVSNATDPKSVNPSSPPSARHELPDVSIPMLQGRCDANGGFPGAFYWVICSICDTGKSHALPTYCYEYDWRNCRWVPSYQICVRITKNNPLRSLGPDPGGVCRFYPNDGCEGKPHSFKYYGGEISDFRCPGAMFNIDLVGMSMICHPG</sequence>
<proteinExistence type="predicted"/>
<gene>
    <name evidence="2" type="ORF">FB567DRAFT_590478</name>
</gene>
<dbReference type="Proteomes" id="UP000813461">
    <property type="component" value="Unassembled WGS sequence"/>
</dbReference>
<keyword evidence="3" id="KW-1185">Reference proteome</keyword>
<reference evidence="2" key="1">
    <citation type="journal article" date="2021" name="Nat. Commun.">
        <title>Genetic determinants of endophytism in the Arabidopsis root mycobiome.</title>
        <authorList>
            <person name="Mesny F."/>
            <person name="Miyauchi S."/>
            <person name="Thiergart T."/>
            <person name="Pickel B."/>
            <person name="Atanasova L."/>
            <person name="Karlsson M."/>
            <person name="Huettel B."/>
            <person name="Barry K.W."/>
            <person name="Haridas S."/>
            <person name="Chen C."/>
            <person name="Bauer D."/>
            <person name="Andreopoulos W."/>
            <person name="Pangilinan J."/>
            <person name="LaButti K."/>
            <person name="Riley R."/>
            <person name="Lipzen A."/>
            <person name="Clum A."/>
            <person name="Drula E."/>
            <person name="Henrissat B."/>
            <person name="Kohler A."/>
            <person name="Grigoriev I.V."/>
            <person name="Martin F.M."/>
            <person name="Hacquard S."/>
        </authorList>
    </citation>
    <scope>NUCLEOTIDE SEQUENCE</scope>
    <source>
        <strain evidence="2">MPI-SDFR-AT-0120</strain>
    </source>
</reference>
<dbReference type="OrthoDB" id="10317498at2759"/>
<comment type="caution">
    <text evidence="2">The sequence shown here is derived from an EMBL/GenBank/DDBJ whole genome shotgun (WGS) entry which is preliminary data.</text>
</comment>
<feature type="chain" id="PRO_5035426845" description="Secreted protein" evidence="1">
    <location>
        <begin position="22"/>
        <end position="188"/>
    </location>
</feature>
<evidence type="ECO:0000313" key="2">
    <source>
        <dbReference type="EMBL" id="KAH7089673.1"/>
    </source>
</evidence>
<evidence type="ECO:0000313" key="3">
    <source>
        <dbReference type="Proteomes" id="UP000813461"/>
    </source>
</evidence>
<organism evidence="2 3">
    <name type="scientific">Paraphoma chrysanthemicola</name>
    <dbReference type="NCBI Taxonomy" id="798071"/>
    <lineage>
        <taxon>Eukaryota</taxon>
        <taxon>Fungi</taxon>
        <taxon>Dikarya</taxon>
        <taxon>Ascomycota</taxon>
        <taxon>Pezizomycotina</taxon>
        <taxon>Dothideomycetes</taxon>
        <taxon>Pleosporomycetidae</taxon>
        <taxon>Pleosporales</taxon>
        <taxon>Pleosporineae</taxon>
        <taxon>Phaeosphaeriaceae</taxon>
        <taxon>Paraphoma</taxon>
    </lineage>
</organism>